<dbReference type="PROSITE" id="PS51790">
    <property type="entry name" value="MSRB"/>
    <property type="match status" value="1"/>
</dbReference>
<dbReference type="Pfam" id="PF01641">
    <property type="entry name" value="SelR"/>
    <property type="match status" value="1"/>
</dbReference>
<evidence type="ECO:0000256" key="1">
    <source>
        <dbReference type="ARBA" id="ARBA00023002"/>
    </source>
</evidence>
<evidence type="ECO:0000256" key="3">
    <source>
        <dbReference type="ARBA" id="ARBA00047806"/>
    </source>
</evidence>
<name>A0ABU8ZNI1_9BIFI</name>
<dbReference type="InterPro" id="IPR036509">
    <property type="entry name" value="Met_Sox_Rdtase_MsrA_sf"/>
</dbReference>
<dbReference type="NCBIfam" id="TIGR00401">
    <property type="entry name" value="msrA"/>
    <property type="match status" value="1"/>
</dbReference>
<comment type="caution">
    <text evidence="8">The sequence shown here is derived from an EMBL/GenBank/DDBJ whole genome shotgun (WGS) entry which is preliminary data.</text>
</comment>
<gene>
    <name evidence="8" type="primary">msrB</name>
    <name evidence="6" type="synonym">msrA</name>
    <name evidence="8" type="ORF">V8P97_04955</name>
</gene>
<evidence type="ECO:0000256" key="5">
    <source>
        <dbReference type="ARBA" id="ARBA00048782"/>
    </source>
</evidence>
<dbReference type="Pfam" id="PF01625">
    <property type="entry name" value="PMSR"/>
    <property type="match status" value="1"/>
</dbReference>
<dbReference type="InterPro" id="IPR011057">
    <property type="entry name" value="Mss4-like_sf"/>
</dbReference>
<evidence type="ECO:0000313" key="9">
    <source>
        <dbReference type="Proteomes" id="UP001373159"/>
    </source>
</evidence>
<comment type="function">
    <text evidence="6">Has an important function as a repair enzyme for proteins that have been inactivated by oxidation. Catalyzes the reversible oxidation-reduction of methionine sulfoxide in proteins to methionine.</text>
</comment>
<reference evidence="8 9" key="1">
    <citation type="submission" date="2024-02" db="EMBL/GenBank/DDBJ databases">
        <title>Bifidobacterium honeyensis sp. nov., isolated from the comb honey.</title>
        <authorList>
            <person name="Liu W."/>
            <person name="Li Y."/>
        </authorList>
    </citation>
    <scope>NUCLEOTIDE SEQUENCE [LARGE SCALE GENOMIC DNA]</scope>
    <source>
        <strain evidence="8 9">IMAU50988</strain>
    </source>
</reference>
<proteinExistence type="inferred from homology"/>
<dbReference type="HAMAP" id="MF_01401">
    <property type="entry name" value="MsrA"/>
    <property type="match status" value="1"/>
</dbReference>
<feature type="active site" evidence="6">
    <location>
        <position position="28"/>
    </location>
</feature>
<keyword evidence="9" id="KW-1185">Reference proteome</keyword>
<dbReference type="NCBIfam" id="TIGR00357">
    <property type="entry name" value="peptide-methionine (R)-S-oxide reductase MsrB"/>
    <property type="match status" value="1"/>
</dbReference>
<comment type="similarity">
    <text evidence="6">Belongs to the MsrA Met sulfoxide reductase family.</text>
</comment>
<protein>
    <recommendedName>
        <fullName evidence="6">Peptide methionine sulfoxide reductase MsrA</fullName>
        <shortName evidence="6">Protein-methionine-S-oxide reductase</shortName>
        <ecNumber evidence="6">1.8.4.11</ecNumber>
    </recommendedName>
    <alternativeName>
        <fullName evidence="6">Peptide-methionine (S)-S-oxide reductase</fullName>
        <shortName evidence="6">Peptide Met(O) reductase</shortName>
    </alternativeName>
</protein>
<evidence type="ECO:0000256" key="2">
    <source>
        <dbReference type="ARBA" id="ARBA00023268"/>
    </source>
</evidence>
<evidence type="ECO:0000259" key="7">
    <source>
        <dbReference type="PROSITE" id="PS51790"/>
    </source>
</evidence>
<accession>A0ABU8ZNI1</accession>
<dbReference type="Gene3D" id="2.170.150.20">
    <property type="entry name" value="Peptide methionine sulfoxide reductase"/>
    <property type="match status" value="1"/>
</dbReference>
<sequence length="338" mass="37877">MAFESDMRGSAGAGGSASTASAYLAGGCFWGVERYFQEVDGVVDTQVGYAQSLVPSPTYEEVCSGTTDAVECVRVDYDPERVGLRTLTLLLLDVIDPFSVDRQGNDRGRQYRSGLYWQEGDRARQEPVFRKALDQLEARTGRRPAVEVDALKNFYPAEESHQDYLAKHPDGYCHIPAEAMSQVRQRQRYIEAIWSLDREGYEVTQHAATERPFANRYDQEFRPGIYVDVVSGQPLFLSTDKYDSGCGWPAFSKPIDPDLLVRRKDYRLLGRPRIEVRTAGTGIHLGHVFDDGPRDRGGLRYCMNSAALRFVPREDMESEGYADFLPLLDGEGSADGGR</sequence>
<keyword evidence="1 6" id="KW-0560">Oxidoreductase</keyword>
<comment type="catalytic activity">
    <reaction evidence="4">
        <text>L-methionyl-[protein] + [thioredoxin]-disulfide + H2O = L-methionyl-(R)-S-oxide-[protein] + [thioredoxin]-dithiol</text>
        <dbReference type="Rhea" id="RHEA:24164"/>
        <dbReference type="Rhea" id="RHEA-COMP:10698"/>
        <dbReference type="Rhea" id="RHEA-COMP:10700"/>
        <dbReference type="Rhea" id="RHEA-COMP:12313"/>
        <dbReference type="Rhea" id="RHEA-COMP:12314"/>
        <dbReference type="ChEBI" id="CHEBI:15377"/>
        <dbReference type="ChEBI" id="CHEBI:16044"/>
        <dbReference type="ChEBI" id="CHEBI:29950"/>
        <dbReference type="ChEBI" id="CHEBI:45764"/>
        <dbReference type="ChEBI" id="CHEBI:50058"/>
        <dbReference type="EC" id="1.8.4.12"/>
    </reaction>
</comment>
<evidence type="ECO:0000256" key="4">
    <source>
        <dbReference type="ARBA" id="ARBA00048488"/>
    </source>
</evidence>
<keyword evidence="2" id="KW-0511">Multifunctional enzyme</keyword>
<dbReference type="Proteomes" id="UP001373159">
    <property type="component" value="Unassembled WGS sequence"/>
</dbReference>
<comment type="catalytic activity">
    <reaction evidence="3 6">
        <text>L-methionyl-[protein] + [thioredoxin]-disulfide + H2O = L-methionyl-(S)-S-oxide-[protein] + [thioredoxin]-dithiol</text>
        <dbReference type="Rhea" id="RHEA:14217"/>
        <dbReference type="Rhea" id="RHEA-COMP:10698"/>
        <dbReference type="Rhea" id="RHEA-COMP:10700"/>
        <dbReference type="Rhea" id="RHEA-COMP:12313"/>
        <dbReference type="Rhea" id="RHEA-COMP:12315"/>
        <dbReference type="ChEBI" id="CHEBI:15377"/>
        <dbReference type="ChEBI" id="CHEBI:16044"/>
        <dbReference type="ChEBI" id="CHEBI:29950"/>
        <dbReference type="ChEBI" id="CHEBI:44120"/>
        <dbReference type="ChEBI" id="CHEBI:50058"/>
        <dbReference type="EC" id="1.8.4.11"/>
    </reaction>
</comment>
<dbReference type="InterPro" id="IPR050162">
    <property type="entry name" value="MsrA_MetSO_reductase"/>
</dbReference>
<dbReference type="EMBL" id="JBANBB010000001">
    <property type="protein sequence ID" value="MEK0306810.1"/>
    <property type="molecule type" value="Genomic_DNA"/>
</dbReference>
<dbReference type="SUPFAM" id="SSF51316">
    <property type="entry name" value="Mss4-like"/>
    <property type="match status" value="1"/>
</dbReference>
<dbReference type="InterPro" id="IPR002569">
    <property type="entry name" value="Met_Sox_Rdtase_MsrA_dom"/>
</dbReference>
<evidence type="ECO:0000313" key="8">
    <source>
        <dbReference type="EMBL" id="MEK0306810.1"/>
    </source>
</evidence>
<dbReference type="EC" id="1.8.4.11" evidence="6"/>
<organism evidence="8 9">
    <name type="scientific">Bifidobacterium favimelis</name>
    <dbReference type="NCBI Taxonomy" id="3122979"/>
    <lineage>
        <taxon>Bacteria</taxon>
        <taxon>Bacillati</taxon>
        <taxon>Actinomycetota</taxon>
        <taxon>Actinomycetes</taxon>
        <taxon>Bifidobacteriales</taxon>
        <taxon>Bifidobacteriaceae</taxon>
        <taxon>Bifidobacterium</taxon>
    </lineage>
</organism>
<dbReference type="PANTHER" id="PTHR42799:SF2">
    <property type="entry name" value="MITOCHONDRIAL PEPTIDE METHIONINE SULFOXIDE REDUCTASE"/>
    <property type="match status" value="1"/>
</dbReference>
<feature type="domain" description="MsrB" evidence="7">
    <location>
        <begin position="189"/>
        <end position="313"/>
    </location>
</feature>
<dbReference type="RefSeq" id="WP_340469364.1">
    <property type="nucleotide sequence ID" value="NZ_JBANBB010000001.1"/>
</dbReference>
<dbReference type="Gene3D" id="3.30.1060.10">
    <property type="entry name" value="Peptide methionine sulphoxide reductase MsrA"/>
    <property type="match status" value="1"/>
</dbReference>
<evidence type="ECO:0000256" key="6">
    <source>
        <dbReference type="HAMAP-Rule" id="MF_01401"/>
    </source>
</evidence>
<dbReference type="GO" id="GO:0033743">
    <property type="term" value="F:peptide-methionine (R)-S-oxide reductase activity"/>
    <property type="evidence" value="ECO:0007669"/>
    <property type="project" value="UniProtKB-EC"/>
</dbReference>
<dbReference type="SUPFAM" id="SSF55068">
    <property type="entry name" value="Peptide methionine sulfoxide reductase"/>
    <property type="match status" value="1"/>
</dbReference>
<dbReference type="PANTHER" id="PTHR42799">
    <property type="entry name" value="MITOCHONDRIAL PEPTIDE METHIONINE SULFOXIDE REDUCTASE"/>
    <property type="match status" value="1"/>
</dbReference>
<comment type="catalytic activity">
    <reaction evidence="5 6">
        <text>[thioredoxin]-disulfide + L-methionine + H2O = L-methionine (S)-S-oxide + [thioredoxin]-dithiol</text>
        <dbReference type="Rhea" id="RHEA:19993"/>
        <dbReference type="Rhea" id="RHEA-COMP:10698"/>
        <dbReference type="Rhea" id="RHEA-COMP:10700"/>
        <dbReference type="ChEBI" id="CHEBI:15377"/>
        <dbReference type="ChEBI" id="CHEBI:29950"/>
        <dbReference type="ChEBI" id="CHEBI:50058"/>
        <dbReference type="ChEBI" id="CHEBI:57844"/>
        <dbReference type="ChEBI" id="CHEBI:58772"/>
        <dbReference type="EC" id="1.8.4.11"/>
    </reaction>
</comment>
<dbReference type="InterPro" id="IPR002579">
    <property type="entry name" value="Met_Sox_Rdtase_MsrB_dom"/>
</dbReference>